<dbReference type="InterPro" id="IPR001709">
    <property type="entry name" value="Flavoprot_Pyr_Nucl_cyt_Rdtase"/>
</dbReference>
<feature type="domain" description="FAD-binding FR-type" evidence="29">
    <location>
        <begin position="128"/>
        <end position="268"/>
    </location>
</feature>
<dbReference type="SUPFAM" id="SSF54292">
    <property type="entry name" value="2Fe-2S ferredoxin-like"/>
    <property type="match status" value="1"/>
</dbReference>
<evidence type="ECO:0000313" key="31">
    <source>
        <dbReference type="Proteomes" id="UP001589683"/>
    </source>
</evidence>
<evidence type="ECO:0000256" key="6">
    <source>
        <dbReference type="ARBA" id="ARBA00013099"/>
    </source>
</evidence>
<keyword evidence="10" id="KW-0997">Cell inner membrane</keyword>
<evidence type="ECO:0000256" key="14">
    <source>
        <dbReference type="ARBA" id="ARBA00022827"/>
    </source>
</evidence>
<keyword evidence="27" id="KW-1133">Transmembrane helix</keyword>
<dbReference type="CDD" id="cd00207">
    <property type="entry name" value="fer2"/>
    <property type="match status" value="1"/>
</dbReference>
<evidence type="ECO:0000256" key="5">
    <source>
        <dbReference type="ARBA" id="ARBA00011309"/>
    </source>
</evidence>
<comment type="subcellular location">
    <subcellularLocation>
        <location evidence="3">Cell inner membrane</location>
    </subcellularLocation>
</comment>
<protein>
    <recommendedName>
        <fullName evidence="7">Na(+)-translocating NADH-quinone reductase subunit F</fullName>
        <ecNumber evidence="6">7.2.1.1</ecNumber>
    </recommendedName>
    <alternativeName>
        <fullName evidence="25">NQR complex subunit F</fullName>
    </alternativeName>
    <alternativeName>
        <fullName evidence="24">NQR-1 subunit F</fullName>
    </alternativeName>
</protein>
<dbReference type="Proteomes" id="UP001589683">
    <property type="component" value="Unassembled WGS sequence"/>
</dbReference>
<keyword evidence="13" id="KW-0479">Metal-binding</keyword>
<dbReference type="InterPro" id="IPR017938">
    <property type="entry name" value="Riboflavin_synthase-like_b-brl"/>
</dbReference>
<evidence type="ECO:0000256" key="19">
    <source>
        <dbReference type="ARBA" id="ARBA00023053"/>
    </source>
</evidence>
<comment type="cofactor">
    <cofactor evidence="1">
        <name>FAD</name>
        <dbReference type="ChEBI" id="CHEBI:57692"/>
    </cofactor>
</comment>
<evidence type="ECO:0000256" key="1">
    <source>
        <dbReference type="ARBA" id="ARBA00001974"/>
    </source>
</evidence>
<dbReference type="PRINTS" id="PR00371">
    <property type="entry name" value="FPNCR"/>
</dbReference>
<comment type="similarity">
    <text evidence="4">Belongs to the NqrF family.</text>
</comment>
<dbReference type="Pfam" id="PF00111">
    <property type="entry name" value="Fer2"/>
    <property type="match status" value="1"/>
</dbReference>
<comment type="subunit">
    <text evidence="5">Composed of six subunits; NqrA, NqrB, NqrC, NqrD, NqrE and NqrF.</text>
</comment>
<evidence type="ECO:0000256" key="8">
    <source>
        <dbReference type="ARBA" id="ARBA00022448"/>
    </source>
</evidence>
<keyword evidence="23" id="KW-0739">Sodium transport</keyword>
<dbReference type="InterPro" id="IPR012675">
    <property type="entry name" value="Beta-grasp_dom_sf"/>
</dbReference>
<keyword evidence="11" id="KW-0285">Flavoprotein</keyword>
<dbReference type="InterPro" id="IPR001433">
    <property type="entry name" value="OxRdtase_FAD/NAD-bd"/>
</dbReference>
<keyword evidence="15" id="KW-1278">Translocase</keyword>
<evidence type="ECO:0000256" key="7">
    <source>
        <dbReference type="ARBA" id="ARBA00019729"/>
    </source>
</evidence>
<keyword evidence="18" id="KW-0520">NAD</keyword>
<keyword evidence="8" id="KW-0813">Transport</keyword>
<evidence type="ECO:0000259" key="29">
    <source>
        <dbReference type="PROSITE" id="PS51384"/>
    </source>
</evidence>
<sequence length="406" mass="44380">MNSILAGIALFTLIVMVLVLSILTVKAMLSRKVAVTVTVNEDKKFTAQTGQKLLEVLNDASVLVPSACAGAGTCGLCRVAVPVGGGQVLPTERAKLGRAEMRNHVRLACQVVVREDMEVRVPNDLLGTESWECSVASVRMMTPFIREIVLDLPSGATPNLRAGSFVQVTAPPYDIRFADFDISETFEEIWSGSALRGLVSRNKTAVSRAYSIANRPGDKGKIVLNVRLALPPPSVENAPPGVVSSYLFNLRKGESLKVAGPYGSFGARDTGREMIFIGGGVGMAPLRAILFDQLERVGTSRKISFWYGARSRIELFYENELNELQEKHNNFKWTAALSDAKPSDEWDGPIGFIHDVAYERYLKDHEAPEECEYYLCGPPLMIRAVMSMLGEIGVEPDSIFNDDFGG</sequence>
<dbReference type="Gene3D" id="3.10.20.30">
    <property type="match status" value="1"/>
</dbReference>
<comment type="function">
    <text evidence="2">NQR complex catalyzes the reduction of ubiquinone-1 to ubiquinol by two successive reactions, coupled with the transport of Na(+) ions from the cytoplasm to the periplasm. The first step is catalyzed by NqrF, which accepts electrons from NADH and reduces ubiquinone-1 to ubisemiquinone by a one-electron transfer pathway.</text>
</comment>
<dbReference type="InterPro" id="IPR008333">
    <property type="entry name" value="Cbr1-like_FAD-bd_dom"/>
</dbReference>
<comment type="caution">
    <text evidence="30">The sequence shown here is derived from an EMBL/GenBank/DDBJ whole genome shotgun (WGS) entry which is preliminary data.</text>
</comment>
<dbReference type="InterPro" id="IPR010205">
    <property type="entry name" value="NqrF"/>
</dbReference>
<keyword evidence="20" id="KW-0406">Ion transport</keyword>
<evidence type="ECO:0000259" key="28">
    <source>
        <dbReference type="PROSITE" id="PS51085"/>
    </source>
</evidence>
<evidence type="ECO:0000256" key="13">
    <source>
        <dbReference type="ARBA" id="ARBA00022723"/>
    </source>
</evidence>
<keyword evidence="16" id="KW-0408">Iron</keyword>
<feature type="domain" description="2Fe-2S ferredoxin-type" evidence="28">
    <location>
        <begin position="33"/>
        <end position="125"/>
    </location>
</feature>
<evidence type="ECO:0000256" key="12">
    <source>
        <dbReference type="ARBA" id="ARBA00022714"/>
    </source>
</evidence>
<keyword evidence="14" id="KW-0274">FAD</keyword>
<dbReference type="SUPFAM" id="SSF52343">
    <property type="entry name" value="Ferredoxin reductase-like, C-terminal NADP-linked domain"/>
    <property type="match status" value="1"/>
</dbReference>
<evidence type="ECO:0000256" key="3">
    <source>
        <dbReference type="ARBA" id="ARBA00004533"/>
    </source>
</evidence>
<evidence type="ECO:0000256" key="18">
    <source>
        <dbReference type="ARBA" id="ARBA00023027"/>
    </source>
</evidence>
<dbReference type="PROSITE" id="PS51085">
    <property type="entry name" value="2FE2S_FER_2"/>
    <property type="match status" value="1"/>
</dbReference>
<dbReference type="Pfam" id="PF00970">
    <property type="entry name" value="FAD_binding_6"/>
    <property type="match status" value="1"/>
</dbReference>
<evidence type="ECO:0000256" key="26">
    <source>
        <dbReference type="ARBA" id="ARBA00048891"/>
    </source>
</evidence>
<keyword evidence="9" id="KW-1003">Cell membrane</keyword>
<dbReference type="RefSeq" id="WP_213888245.1">
    <property type="nucleotide sequence ID" value="NZ_JAGFNU010000003.1"/>
</dbReference>
<comment type="catalytic activity">
    <reaction evidence="26">
        <text>a ubiquinone + n Na(+)(in) + NADH + H(+) = a ubiquinol + n Na(+)(out) + NAD(+)</text>
        <dbReference type="Rhea" id="RHEA:47748"/>
        <dbReference type="Rhea" id="RHEA-COMP:9565"/>
        <dbReference type="Rhea" id="RHEA-COMP:9566"/>
        <dbReference type="ChEBI" id="CHEBI:15378"/>
        <dbReference type="ChEBI" id="CHEBI:16389"/>
        <dbReference type="ChEBI" id="CHEBI:17976"/>
        <dbReference type="ChEBI" id="CHEBI:29101"/>
        <dbReference type="ChEBI" id="CHEBI:57540"/>
        <dbReference type="ChEBI" id="CHEBI:57945"/>
        <dbReference type="EC" id="7.2.1.1"/>
    </reaction>
</comment>
<keyword evidence="12" id="KW-0001">2Fe-2S</keyword>
<evidence type="ECO:0000256" key="25">
    <source>
        <dbReference type="ARBA" id="ARBA00030787"/>
    </source>
</evidence>
<keyword evidence="19" id="KW-0915">Sodium</keyword>
<evidence type="ECO:0000256" key="20">
    <source>
        <dbReference type="ARBA" id="ARBA00023065"/>
    </source>
</evidence>
<keyword evidence="17" id="KW-0411">Iron-sulfur</keyword>
<dbReference type="InterPro" id="IPR039261">
    <property type="entry name" value="FNR_nucleotide-bd"/>
</dbReference>
<keyword evidence="27" id="KW-0812">Transmembrane</keyword>
<dbReference type="InterPro" id="IPR001041">
    <property type="entry name" value="2Fe-2S_ferredoxin-type"/>
</dbReference>
<evidence type="ECO:0000256" key="22">
    <source>
        <dbReference type="ARBA" id="ARBA00023136"/>
    </source>
</evidence>
<evidence type="ECO:0000256" key="24">
    <source>
        <dbReference type="ARBA" id="ARBA00030032"/>
    </source>
</evidence>
<name>A0ABV5JIN3_9RHOB</name>
<dbReference type="Pfam" id="PF00175">
    <property type="entry name" value="NAD_binding_1"/>
    <property type="match status" value="1"/>
</dbReference>
<feature type="transmembrane region" description="Helical" evidence="27">
    <location>
        <begin position="6"/>
        <end position="25"/>
    </location>
</feature>
<dbReference type="PROSITE" id="PS51384">
    <property type="entry name" value="FAD_FR"/>
    <property type="match status" value="1"/>
</dbReference>
<gene>
    <name evidence="30" type="primary">nqrF</name>
    <name evidence="30" type="ORF">ACFFUT_16135</name>
</gene>
<evidence type="ECO:0000256" key="16">
    <source>
        <dbReference type="ARBA" id="ARBA00023004"/>
    </source>
</evidence>
<evidence type="ECO:0000256" key="11">
    <source>
        <dbReference type="ARBA" id="ARBA00022630"/>
    </source>
</evidence>
<keyword evidence="22 27" id="KW-0472">Membrane</keyword>
<dbReference type="CDD" id="cd06188">
    <property type="entry name" value="NADH_quinone_reductase"/>
    <property type="match status" value="1"/>
</dbReference>
<dbReference type="Gene3D" id="3.40.50.80">
    <property type="entry name" value="Nucleotide-binding domain of ferredoxin-NADP reductase (FNR) module"/>
    <property type="match status" value="1"/>
</dbReference>
<proteinExistence type="inferred from homology"/>
<keyword evidence="31" id="KW-1185">Reference proteome</keyword>
<dbReference type="EC" id="7.2.1.1" evidence="6"/>
<evidence type="ECO:0000256" key="9">
    <source>
        <dbReference type="ARBA" id="ARBA00022475"/>
    </source>
</evidence>
<accession>A0ABV5JIN3</accession>
<dbReference type="Gene3D" id="2.40.30.10">
    <property type="entry name" value="Translation factors"/>
    <property type="match status" value="1"/>
</dbReference>
<evidence type="ECO:0000256" key="17">
    <source>
        <dbReference type="ARBA" id="ARBA00023014"/>
    </source>
</evidence>
<evidence type="ECO:0000256" key="23">
    <source>
        <dbReference type="ARBA" id="ARBA00023201"/>
    </source>
</evidence>
<dbReference type="NCBIfam" id="TIGR01941">
    <property type="entry name" value="nqrF"/>
    <property type="match status" value="1"/>
</dbReference>
<dbReference type="EMBL" id="JBHMEA010000049">
    <property type="protein sequence ID" value="MFB9233321.1"/>
    <property type="molecule type" value="Genomic_DNA"/>
</dbReference>
<organism evidence="30 31">
    <name type="scientific">Pseudohalocynthiibacter aestuariivivens</name>
    <dbReference type="NCBI Taxonomy" id="1591409"/>
    <lineage>
        <taxon>Bacteria</taxon>
        <taxon>Pseudomonadati</taxon>
        <taxon>Pseudomonadota</taxon>
        <taxon>Alphaproteobacteria</taxon>
        <taxon>Rhodobacterales</taxon>
        <taxon>Paracoccaceae</taxon>
        <taxon>Pseudohalocynthiibacter</taxon>
    </lineage>
</organism>
<evidence type="ECO:0000256" key="27">
    <source>
        <dbReference type="SAM" id="Phobius"/>
    </source>
</evidence>
<dbReference type="PANTHER" id="PTHR43644">
    <property type="entry name" value="NA(+)-TRANSLOCATING NADH-QUINONE REDUCTASE SUBUNIT"/>
    <property type="match status" value="1"/>
</dbReference>
<evidence type="ECO:0000256" key="21">
    <source>
        <dbReference type="ARBA" id="ARBA00023075"/>
    </source>
</evidence>
<dbReference type="SUPFAM" id="SSF63380">
    <property type="entry name" value="Riboflavin synthase domain-like"/>
    <property type="match status" value="1"/>
</dbReference>
<dbReference type="InterPro" id="IPR017927">
    <property type="entry name" value="FAD-bd_FR_type"/>
</dbReference>
<evidence type="ECO:0000256" key="4">
    <source>
        <dbReference type="ARBA" id="ARBA00005570"/>
    </source>
</evidence>
<reference evidence="30 31" key="1">
    <citation type="submission" date="2024-09" db="EMBL/GenBank/DDBJ databases">
        <authorList>
            <person name="Sun Q."/>
            <person name="Mori K."/>
        </authorList>
    </citation>
    <scope>NUCLEOTIDE SEQUENCE [LARGE SCALE GENOMIC DNA]</scope>
    <source>
        <strain evidence="30 31">CECT 8726</strain>
    </source>
</reference>
<evidence type="ECO:0000256" key="15">
    <source>
        <dbReference type="ARBA" id="ARBA00022967"/>
    </source>
</evidence>
<dbReference type="PANTHER" id="PTHR43644:SF1">
    <property type="entry name" value="NAD(P)H-FLAVIN REDUCTASE"/>
    <property type="match status" value="1"/>
</dbReference>
<keyword evidence="21" id="KW-0830">Ubiquinone</keyword>
<evidence type="ECO:0000256" key="10">
    <source>
        <dbReference type="ARBA" id="ARBA00022519"/>
    </source>
</evidence>
<evidence type="ECO:0000256" key="2">
    <source>
        <dbReference type="ARBA" id="ARBA00002972"/>
    </source>
</evidence>
<dbReference type="InterPro" id="IPR036010">
    <property type="entry name" value="2Fe-2S_ferredoxin-like_sf"/>
</dbReference>
<evidence type="ECO:0000313" key="30">
    <source>
        <dbReference type="EMBL" id="MFB9233321.1"/>
    </source>
</evidence>